<protein>
    <submittedName>
        <fullName evidence="2">Uncharacterized protein</fullName>
    </submittedName>
</protein>
<organism evidence="2 3">
    <name type="scientific">Halogeometricum limi</name>
    <dbReference type="NCBI Taxonomy" id="555875"/>
    <lineage>
        <taxon>Archaea</taxon>
        <taxon>Methanobacteriati</taxon>
        <taxon>Methanobacteriota</taxon>
        <taxon>Stenosarchaea group</taxon>
        <taxon>Halobacteria</taxon>
        <taxon>Halobacteriales</taxon>
        <taxon>Haloferacaceae</taxon>
        <taxon>Halogeometricum</taxon>
    </lineage>
</organism>
<sequence length="110" mass="11580">MKIHYVVLAFALLLVAAFVGVGAAAAEEHPACEGTKGTISAEGAEEGSKFITKPVCSDSGTVEMDEDKPANDKLSVPTNRGTQVRCHDTARENSPKFTEANPQSGWCADV</sequence>
<dbReference type="EMBL" id="FOYS01000002">
    <property type="protein sequence ID" value="SFR44504.1"/>
    <property type="molecule type" value="Genomic_DNA"/>
</dbReference>
<dbReference type="Proteomes" id="UP000243250">
    <property type="component" value="Unassembled WGS sequence"/>
</dbReference>
<proteinExistence type="predicted"/>
<name>A0A1I6GQN2_9EURY</name>
<feature type="compositionally biased region" description="Basic and acidic residues" evidence="1">
    <location>
        <begin position="85"/>
        <end position="94"/>
    </location>
</feature>
<accession>A0A1I6GQN2</accession>
<evidence type="ECO:0000256" key="1">
    <source>
        <dbReference type="SAM" id="MobiDB-lite"/>
    </source>
</evidence>
<dbReference type="RefSeq" id="WP_089878393.1">
    <property type="nucleotide sequence ID" value="NZ_FOYS01000002.1"/>
</dbReference>
<evidence type="ECO:0000313" key="3">
    <source>
        <dbReference type="Proteomes" id="UP000243250"/>
    </source>
</evidence>
<reference evidence="3" key="1">
    <citation type="submission" date="2016-10" db="EMBL/GenBank/DDBJ databases">
        <authorList>
            <person name="Varghese N."/>
            <person name="Submissions S."/>
        </authorList>
    </citation>
    <scope>NUCLEOTIDE SEQUENCE [LARGE SCALE GENOMIC DNA]</scope>
    <source>
        <strain evidence="3">CGMCC 1.8711</strain>
    </source>
</reference>
<keyword evidence="3" id="KW-1185">Reference proteome</keyword>
<gene>
    <name evidence="2" type="ORF">SAMN04488124_1406</name>
</gene>
<dbReference type="AlphaFoldDB" id="A0A1I6GQN2"/>
<evidence type="ECO:0000313" key="2">
    <source>
        <dbReference type="EMBL" id="SFR44504.1"/>
    </source>
</evidence>
<feature type="region of interest" description="Disordered" evidence="1">
    <location>
        <begin position="60"/>
        <end position="110"/>
    </location>
</feature>